<dbReference type="CDD" id="cd04051">
    <property type="entry name" value="C2_SRC2_like"/>
    <property type="match status" value="1"/>
</dbReference>
<evidence type="ECO:0000256" key="1">
    <source>
        <dbReference type="SAM" id="MobiDB-lite"/>
    </source>
</evidence>
<dbReference type="Pfam" id="PF00168">
    <property type="entry name" value="C2"/>
    <property type="match status" value="1"/>
</dbReference>
<dbReference type="AlphaFoldDB" id="A0A9R0JWF6"/>
<dbReference type="GO" id="GO:0006952">
    <property type="term" value="P:defense response"/>
    <property type="evidence" value="ECO:0007669"/>
    <property type="project" value="InterPro"/>
</dbReference>
<dbReference type="KEGG" id="soe:110788727"/>
<evidence type="ECO:0000313" key="3">
    <source>
        <dbReference type="Proteomes" id="UP000813463"/>
    </source>
</evidence>
<feature type="region of interest" description="Disordered" evidence="1">
    <location>
        <begin position="247"/>
        <end position="266"/>
    </location>
</feature>
<dbReference type="InterPro" id="IPR000008">
    <property type="entry name" value="C2_dom"/>
</dbReference>
<dbReference type="PANTHER" id="PTHR32246">
    <property type="entry name" value="INGRESSION PROTEIN FIC1"/>
    <property type="match status" value="1"/>
</dbReference>
<reference evidence="3" key="1">
    <citation type="journal article" date="2021" name="Nat. Commun.">
        <title>Genomic analyses provide insights into spinach domestication and the genetic basis of agronomic traits.</title>
        <authorList>
            <person name="Cai X."/>
            <person name="Sun X."/>
            <person name="Xu C."/>
            <person name="Sun H."/>
            <person name="Wang X."/>
            <person name="Ge C."/>
            <person name="Zhang Z."/>
            <person name="Wang Q."/>
            <person name="Fei Z."/>
            <person name="Jiao C."/>
            <person name="Wang Q."/>
        </authorList>
    </citation>
    <scope>NUCLEOTIDE SEQUENCE [LARGE SCALE GENOMIC DNA]</scope>
    <source>
        <strain evidence="3">cv. Varoflay</strain>
    </source>
</reference>
<evidence type="ECO:0000259" key="2">
    <source>
        <dbReference type="PROSITE" id="PS50004"/>
    </source>
</evidence>
<dbReference type="RefSeq" id="XP_021849068.1">
    <property type="nucleotide sequence ID" value="XM_021993376.2"/>
</dbReference>
<feature type="domain" description="C2" evidence="2">
    <location>
        <begin position="2"/>
        <end position="123"/>
    </location>
</feature>
<accession>A0A9R0JWF6</accession>
<dbReference type="Gene3D" id="2.60.40.150">
    <property type="entry name" value="C2 domain"/>
    <property type="match status" value="1"/>
</dbReference>
<dbReference type="PANTHER" id="PTHR32246:SF69">
    <property type="entry name" value="CALCIUM-DEPENDENT LIPID-BINDING (CALB DOMAIN) FAMILY PROTEIN"/>
    <property type="match status" value="1"/>
</dbReference>
<dbReference type="OrthoDB" id="1909968at2759"/>
<dbReference type="SUPFAM" id="SSF49562">
    <property type="entry name" value="C2 domain (Calcium/lipid-binding domain, CaLB)"/>
    <property type="match status" value="1"/>
</dbReference>
<proteinExistence type="predicted"/>
<dbReference type="InterPro" id="IPR035892">
    <property type="entry name" value="C2_domain_sf"/>
</dbReference>
<dbReference type="SMART" id="SM00239">
    <property type="entry name" value="C2"/>
    <property type="match status" value="1"/>
</dbReference>
<feature type="compositionally biased region" description="Basic and acidic residues" evidence="1">
    <location>
        <begin position="248"/>
        <end position="258"/>
    </location>
</feature>
<feature type="region of interest" description="Disordered" evidence="1">
    <location>
        <begin position="174"/>
        <end position="215"/>
    </location>
</feature>
<feature type="compositionally biased region" description="Low complexity" evidence="1">
    <location>
        <begin position="200"/>
        <end position="213"/>
    </location>
</feature>
<sequence>MKSPAPLPPPTPSRETTHLLEINLISAQNLKPPSANIRRLQTYAVAYIDPTRKLRSRVDRLGGENPSWNDKFIFRVSSDFLASETSSFTVDIYAVGVLKDALLGSVRFLLSNCVCLHSTGVPSFVAVQIRRNSGRFQGVLNVGAMVIDASSEVGSSLAGVSAIGYRDFMGESHQRRKHRRGVSDQSSESESCGGDSVDYSDGSESTDSSTSGSNILKELNGRREMAGKCNGEGMILCGLGFQKKIQRRPSDQDIKDFDALDLNTGR</sequence>
<evidence type="ECO:0000313" key="4">
    <source>
        <dbReference type="RefSeq" id="XP_021849068.1"/>
    </source>
</evidence>
<reference evidence="4" key="2">
    <citation type="submission" date="2025-08" db="UniProtKB">
        <authorList>
            <consortium name="RefSeq"/>
        </authorList>
    </citation>
    <scope>IDENTIFICATION</scope>
    <source>
        <tissue evidence="4">Leaf</tissue>
    </source>
</reference>
<dbReference type="GeneID" id="110788727"/>
<protein>
    <submittedName>
        <fullName evidence="4">BON1-associated protein 2</fullName>
    </submittedName>
</protein>
<gene>
    <name evidence="4" type="primary">LOC110788727</name>
</gene>
<dbReference type="PROSITE" id="PS50004">
    <property type="entry name" value="C2"/>
    <property type="match status" value="1"/>
</dbReference>
<dbReference type="InterPro" id="IPR044750">
    <property type="entry name" value="C2_SRC2/BAP"/>
</dbReference>
<organism evidence="3 4">
    <name type="scientific">Spinacia oleracea</name>
    <name type="common">Spinach</name>
    <dbReference type="NCBI Taxonomy" id="3562"/>
    <lineage>
        <taxon>Eukaryota</taxon>
        <taxon>Viridiplantae</taxon>
        <taxon>Streptophyta</taxon>
        <taxon>Embryophyta</taxon>
        <taxon>Tracheophyta</taxon>
        <taxon>Spermatophyta</taxon>
        <taxon>Magnoliopsida</taxon>
        <taxon>eudicotyledons</taxon>
        <taxon>Gunneridae</taxon>
        <taxon>Pentapetalae</taxon>
        <taxon>Caryophyllales</taxon>
        <taxon>Chenopodiaceae</taxon>
        <taxon>Chenopodioideae</taxon>
        <taxon>Anserineae</taxon>
        <taxon>Spinacia</taxon>
    </lineage>
</organism>
<name>A0A9R0JWF6_SPIOL</name>
<keyword evidence="3" id="KW-1185">Reference proteome</keyword>
<dbReference type="Proteomes" id="UP000813463">
    <property type="component" value="Chromosome 2"/>
</dbReference>